<accession>A0A9X4PIG2</accession>
<dbReference type="InterPro" id="IPR058548">
    <property type="entry name" value="MlaB-like_STAS"/>
</dbReference>
<dbReference type="RefSeq" id="WP_279573235.1">
    <property type="nucleotide sequence ID" value="NZ_LWID01000001.1"/>
</dbReference>
<reference evidence="2" key="1">
    <citation type="submission" date="2016-03" db="EMBL/GenBank/DDBJ databases">
        <title>Co-evolution between Pasteurellaceae and their hosts.</title>
        <authorList>
            <person name="Hansen M.J."/>
            <person name="Bojesen A.M."/>
            <person name="Planet P."/>
        </authorList>
    </citation>
    <scope>NUCLEOTIDE SEQUENCE</scope>
    <source>
        <strain evidence="2">146/S8/89</strain>
    </source>
</reference>
<gene>
    <name evidence="2" type="ORF">A6A20_09615</name>
</gene>
<evidence type="ECO:0000313" key="2">
    <source>
        <dbReference type="EMBL" id="MDG6895870.1"/>
    </source>
</evidence>
<protein>
    <recommendedName>
        <fullName evidence="1">STAS domain-containing protein</fullName>
    </recommendedName>
</protein>
<dbReference type="InterPro" id="IPR052746">
    <property type="entry name" value="MlaB_ABC_Transporter"/>
</dbReference>
<dbReference type="EMBL" id="LWID01000001">
    <property type="protein sequence ID" value="MDG6895870.1"/>
    <property type="molecule type" value="Genomic_DNA"/>
</dbReference>
<comment type="caution">
    <text evidence="2">The sequence shown here is derived from an EMBL/GenBank/DDBJ whole genome shotgun (WGS) entry which is preliminary data.</text>
</comment>
<dbReference type="AlphaFoldDB" id="A0A9X4PIG2"/>
<dbReference type="Pfam" id="PF13466">
    <property type="entry name" value="STAS_2"/>
    <property type="match status" value="1"/>
</dbReference>
<dbReference type="Proteomes" id="UP001155500">
    <property type="component" value="Unassembled WGS sequence"/>
</dbReference>
<dbReference type="PANTHER" id="PTHR35849">
    <property type="entry name" value="BLR2341 PROTEIN"/>
    <property type="match status" value="1"/>
</dbReference>
<name>A0A9X4PIG2_9PAST</name>
<dbReference type="PANTHER" id="PTHR35849:SF1">
    <property type="entry name" value="INTERMEMBRANE PHOSPHOLIPID TRANSPORT SYSTEM BINDING PROTEIN MLAB"/>
    <property type="match status" value="1"/>
</dbReference>
<dbReference type="InterPro" id="IPR002645">
    <property type="entry name" value="STAS_dom"/>
</dbReference>
<evidence type="ECO:0000259" key="1">
    <source>
        <dbReference type="PROSITE" id="PS50801"/>
    </source>
</evidence>
<keyword evidence="3" id="KW-1185">Reference proteome</keyword>
<proteinExistence type="predicted"/>
<evidence type="ECO:0000313" key="3">
    <source>
        <dbReference type="Proteomes" id="UP001155500"/>
    </source>
</evidence>
<dbReference type="InterPro" id="IPR036513">
    <property type="entry name" value="STAS_dom_sf"/>
</dbReference>
<dbReference type="Gene3D" id="3.30.750.24">
    <property type="entry name" value="STAS domain"/>
    <property type="match status" value="1"/>
</dbReference>
<sequence>MKNEITPTALQWEVIEQDDIIHIHLIGELTRDHLRPLYDQQQPLRNKWVMARQIYWDLTQITRIDSAGFALLCDLLHQSQMNIENNNTLNQATKQVVMNNAPSQLLTLSDLFGLSPWVRQFLL</sequence>
<dbReference type="SUPFAM" id="SSF52091">
    <property type="entry name" value="SpoIIaa-like"/>
    <property type="match status" value="1"/>
</dbReference>
<feature type="domain" description="STAS" evidence="1">
    <location>
        <begin position="10"/>
        <end position="123"/>
    </location>
</feature>
<organism evidence="2 3">
    <name type="scientific">Volucribacter amazonae</name>
    <dbReference type="NCBI Taxonomy" id="256731"/>
    <lineage>
        <taxon>Bacteria</taxon>
        <taxon>Pseudomonadati</taxon>
        <taxon>Pseudomonadota</taxon>
        <taxon>Gammaproteobacteria</taxon>
        <taxon>Pasteurellales</taxon>
        <taxon>Pasteurellaceae</taxon>
        <taxon>Volucribacter</taxon>
    </lineage>
</organism>
<dbReference type="PROSITE" id="PS50801">
    <property type="entry name" value="STAS"/>
    <property type="match status" value="1"/>
</dbReference>